<evidence type="ECO:0000313" key="6">
    <source>
        <dbReference type="Proteomes" id="UP000248703"/>
    </source>
</evidence>
<evidence type="ECO:0000313" key="5">
    <source>
        <dbReference type="EMBL" id="RAJ16212.1"/>
    </source>
</evidence>
<organism evidence="5 6">
    <name type="scientific">Olleya aquimaris</name>
    <dbReference type="NCBI Taxonomy" id="639310"/>
    <lineage>
        <taxon>Bacteria</taxon>
        <taxon>Pseudomonadati</taxon>
        <taxon>Bacteroidota</taxon>
        <taxon>Flavobacteriia</taxon>
        <taxon>Flavobacteriales</taxon>
        <taxon>Flavobacteriaceae</taxon>
    </lineage>
</organism>
<dbReference type="AlphaFoldDB" id="A0A327RJP9"/>
<accession>A0A327RJP9</accession>
<sequence>MKKQLILAIALLVTVFSFAQKKEIKALEKAVKSNNYAEAKALVVQLESMVGSMDDKLKDKYYLGAANAYFANGTANYSDITKAVEALGNVSGNSAVASQLKREIENDLLKKANEFYTSKQFDKAAVGFENLYNVNKSDPSYLYYAAVSSINAQDMDGALKYYIMLDDLDYTGVEKEYFATNSATGEEEVMDKATRDNYVRLKTHTNPGERMTESREAEITKNIVIIYANKGETDKALAYMKKARETNPEDSNLLVTEANLQYKLGNTAKYEELINEALSKDPNNPDLLYNLAVLAASAGNAKKAKSYYNKSLEINPKNTNALTNLAALILADEQNIIDQMNALGTSAADNRKYDELKNKRLDIYNEAIPYLERVLEIDPNKEIGITLANIYGAIGEDAKAKTLREKFN</sequence>
<evidence type="ECO:0000256" key="2">
    <source>
        <dbReference type="ARBA" id="ARBA00022803"/>
    </source>
</evidence>
<dbReference type="Proteomes" id="UP000248703">
    <property type="component" value="Unassembled WGS sequence"/>
</dbReference>
<dbReference type="SUPFAM" id="SSF48452">
    <property type="entry name" value="TPR-like"/>
    <property type="match status" value="2"/>
</dbReference>
<comment type="caution">
    <text evidence="5">The sequence shown here is derived from an EMBL/GenBank/DDBJ whole genome shotgun (WGS) entry which is preliminary data.</text>
</comment>
<dbReference type="InterPro" id="IPR052346">
    <property type="entry name" value="O-mannosyl-transferase_TMTC"/>
</dbReference>
<dbReference type="EMBL" id="QLLO01000003">
    <property type="protein sequence ID" value="RAJ16212.1"/>
    <property type="molecule type" value="Genomic_DNA"/>
</dbReference>
<dbReference type="OrthoDB" id="1149028at2"/>
<dbReference type="InterPro" id="IPR011990">
    <property type="entry name" value="TPR-like_helical_dom_sf"/>
</dbReference>
<keyword evidence="2 3" id="KW-0802">TPR repeat</keyword>
<dbReference type="PROSITE" id="PS50005">
    <property type="entry name" value="TPR"/>
    <property type="match status" value="2"/>
</dbReference>
<feature type="chain" id="PRO_5016375947" evidence="4">
    <location>
        <begin position="20"/>
        <end position="408"/>
    </location>
</feature>
<proteinExistence type="predicted"/>
<dbReference type="SMART" id="SM00028">
    <property type="entry name" value="TPR"/>
    <property type="match status" value="5"/>
</dbReference>
<keyword evidence="4" id="KW-0732">Signal</keyword>
<dbReference type="Gene3D" id="1.25.40.10">
    <property type="entry name" value="Tetratricopeptide repeat domain"/>
    <property type="match status" value="1"/>
</dbReference>
<evidence type="ECO:0000256" key="1">
    <source>
        <dbReference type="ARBA" id="ARBA00022737"/>
    </source>
</evidence>
<evidence type="ECO:0000256" key="3">
    <source>
        <dbReference type="PROSITE-ProRule" id="PRU00339"/>
    </source>
</evidence>
<dbReference type="RefSeq" id="WP_111659411.1">
    <property type="nucleotide sequence ID" value="NZ_QLLO01000003.1"/>
</dbReference>
<keyword evidence="1" id="KW-0677">Repeat</keyword>
<protein>
    <submittedName>
        <fullName evidence="5">Tetratricopeptide repeat protein</fullName>
    </submittedName>
</protein>
<feature type="signal peptide" evidence="4">
    <location>
        <begin position="1"/>
        <end position="19"/>
    </location>
</feature>
<dbReference type="PANTHER" id="PTHR44227:SF3">
    <property type="entry name" value="PROTEIN O-MANNOSYL-TRANSFERASE TMTC4"/>
    <property type="match status" value="1"/>
</dbReference>
<dbReference type="Pfam" id="PF14559">
    <property type="entry name" value="TPR_19"/>
    <property type="match status" value="1"/>
</dbReference>
<dbReference type="PANTHER" id="PTHR44227">
    <property type="match status" value="1"/>
</dbReference>
<dbReference type="Pfam" id="PF13181">
    <property type="entry name" value="TPR_8"/>
    <property type="match status" value="2"/>
</dbReference>
<reference evidence="5 6" key="1">
    <citation type="submission" date="2018-06" db="EMBL/GenBank/DDBJ databases">
        <title>Genomic Encyclopedia of Archaeal and Bacterial Type Strains, Phase II (KMG-II): from individual species to whole genera.</title>
        <authorList>
            <person name="Goeker M."/>
        </authorList>
    </citation>
    <scope>NUCLEOTIDE SEQUENCE [LARGE SCALE GENOMIC DNA]</scope>
    <source>
        <strain evidence="5 6">DSM 24464</strain>
    </source>
</reference>
<keyword evidence="6" id="KW-1185">Reference proteome</keyword>
<name>A0A327RJP9_9FLAO</name>
<feature type="repeat" description="TPR" evidence="3">
    <location>
        <begin position="285"/>
        <end position="318"/>
    </location>
</feature>
<feature type="repeat" description="TPR" evidence="3">
    <location>
        <begin position="217"/>
        <end position="250"/>
    </location>
</feature>
<gene>
    <name evidence="5" type="ORF">LY08_01070</name>
</gene>
<evidence type="ECO:0000256" key="4">
    <source>
        <dbReference type="SAM" id="SignalP"/>
    </source>
</evidence>
<dbReference type="InterPro" id="IPR019734">
    <property type="entry name" value="TPR_rpt"/>
</dbReference>